<keyword evidence="3" id="KW-1185">Reference proteome</keyword>
<dbReference type="InterPro" id="IPR031165">
    <property type="entry name" value="GNAT_YJDJ"/>
</dbReference>
<accession>A0A3N2C6N2</accession>
<organism evidence="2 3">
    <name type="scientific">Plantibacter flavus</name>
    <dbReference type="NCBI Taxonomy" id="150123"/>
    <lineage>
        <taxon>Bacteria</taxon>
        <taxon>Bacillati</taxon>
        <taxon>Actinomycetota</taxon>
        <taxon>Actinomycetes</taxon>
        <taxon>Micrococcales</taxon>
        <taxon>Microbacteriaceae</taxon>
        <taxon>Plantibacter</taxon>
    </lineage>
</organism>
<gene>
    <name evidence="2" type="ORF">EDD42_3274</name>
</gene>
<dbReference type="EMBL" id="RKHL01000001">
    <property type="protein sequence ID" value="ROR83168.1"/>
    <property type="molecule type" value="Genomic_DNA"/>
</dbReference>
<dbReference type="AlphaFoldDB" id="A0A3N2C6N2"/>
<dbReference type="SUPFAM" id="SSF55729">
    <property type="entry name" value="Acyl-CoA N-acyltransferases (Nat)"/>
    <property type="match status" value="1"/>
</dbReference>
<dbReference type="Gene3D" id="3.40.630.30">
    <property type="match status" value="1"/>
</dbReference>
<dbReference type="CDD" id="cd04301">
    <property type="entry name" value="NAT_SF"/>
    <property type="match status" value="1"/>
</dbReference>
<feature type="domain" description="N-acetyltransferase" evidence="1">
    <location>
        <begin position="6"/>
        <end position="93"/>
    </location>
</feature>
<dbReference type="RefSeq" id="WP_085513632.1">
    <property type="nucleotide sequence ID" value="NZ_FXAP01000006.1"/>
</dbReference>
<evidence type="ECO:0000313" key="2">
    <source>
        <dbReference type="EMBL" id="ROR83168.1"/>
    </source>
</evidence>
<dbReference type="Pfam" id="PF14542">
    <property type="entry name" value="Acetyltransf_CG"/>
    <property type="match status" value="1"/>
</dbReference>
<name>A0A3N2C6N2_9MICO</name>
<evidence type="ECO:0000313" key="3">
    <source>
        <dbReference type="Proteomes" id="UP000266915"/>
    </source>
</evidence>
<dbReference type="PANTHER" id="PTHR31435:SF9">
    <property type="entry name" value="PROTEIN NATD1"/>
    <property type="match status" value="1"/>
</dbReference>
<evidence type="ECO:0000259" key="1">
    <source>
        <dbReference type="PROSITE" id="PS51729"/>
    </source>
</evidence>
<proteinExistence type="predicted"/>
<dbReference type="InterPro" id="IPR045057">
    <property type="entry name" value="Gcn5-rel_NAT"/>
</dbReference>
<dbReference type="PROSITE" id="PS51729">
    <property type="entry name" value="GNAT_YJDJ"/>
    <property type="match status" value="1"/>
</dbReference>
<reference evidence="2 3" key="1">
    <citation type="submission" date="2018-11" db="EMBL/GenBank/DDBJ databases">
        <title>Sequencing the genomes of 1000 actinobacteria strains.</title>
        <authorList>
            <person name="Klenk H.-P."/>
        </authorList>
    </citation>
    <scope>NUCLEOTIDE SEQUENCE [LARGE SCALE GENOMIC DNA]</scope>
    <source>
        <strain evidence="2 3">DSM 14012</strain>
    </source>
</reference>
<dbReference type="PANTHER" id="PTHR31435">
    <property type="entry name" value="PROTEIN NATD1"/>
    <property type="match status" value="1"/>
</dbReference>
<protein>
    <recommendedName>
        <fullName evidence="1">N-acetyltransferase domain-containing protein</fullName>
    </recommendedName>
</protein>
<sequence length="97" mass="11035">MTTEFTNETDAQRYTMHVDGQLVSVVDYRISGDSISFPRTFTTPPFRGKGYAGELVAYAVDDVEQHSDRRIVPMCWYVGEWFDAHPERQGLLTRSAG</sequence>
<dbReference type="Proteomes" id="UP000266915">
    <property type="component" value="Unassembled WGS sequence"/>
</dbReference>
<comment type="caution">
    <text evidence="2">The sequence shown here is derived from an EMBL/GenBank/DDBJ whole genome shotgun (WGS) entry which is preliminary data.</text>
</comment>
<dbReference type="InterPro" id="IPR016181">
    <property type="entry name" value="Acyl_CoA_acyltransferase"/>
</dbReference>